<dbReference type="Proteomes" id="UP000694727">
    <property type="component" value="Unplaced"/>
</dbReference>
<dbReference type="InterPro" id="IPR031389">
    <property type="entry name" value="RBIS"/>
</dbReference>
<dbReference type="PANTHER" id="PTHR35544:SF3">
    <property type="entry name" value="RIBOSOMAL BIOGENESIS FACTOR"/>
    <property type="match status" value="1"/>
</dbReference>
<evidence type="ECO:0000313" key="2">
    <source>
        <dbReference type="Proteomes" id="UP000694570"/>
    </source>
</evidence>
<dbReference type="Pfam" id="PF15679">
    <property type="entry name" value="DUF4665"/>
    <property type="match status" value="1"/>
</dbReference>
<sequence length="61" mass="6849">VPRDKGQGQTKRAEIQRVFHGANQKSFKVKNKAKPVTTNLKTRNSNEPVNADEATRFVAQL</sequence>
<dbReference type="Ensembl" id="ENSSSCT00030095584.1">
    <property type="protein sequence ID" value="ENSSSCP00030044035.1"/>
    <property type="gene ID" value="ENSSSCG00030068350.1"/>
</dbReference>
<evidence type="ECO:0000313" key="1">
    <source>
        <dbReference type="Ensembl" id="ENSSSCP00030044035.1"/>
    </source>
</evidence>
<proteinExistence type="predicted"/>
<dbReference type="Proteomes" id="UP000694723">
    <property type="component" value="Unplaced"/>
</dbReference>
<organism evidence="1 2">
    <name type="scientific">Sus scrofa</name>
    <name type="common">Pig</name>
    <dbReference type="NCBI Taxonomy" id="9823"/>
    <lineage>
        <taxon>Eukaryota</taxon>
        <taxon>Metazoa</taxon>
        <taxon>Chordata</taxon>
        <taxon>Craniata</taxon>
        <taxon>Vertebrata</taxon>
        <taxon>Euteleostomi</taxon>
        <taxon>Mammalia</taxon>
        <taxon>Eutheria</taxon>
        <taxon>Laurasiatheria</taxon>
        <taxon>Artiodactyla</taxon>
        <taxon>Suina</taxon>
        <taxon>Suidae</taxon>
        <taxon>Sus</taxon>
    </lineage>
</organism>
<dbReference type="PANTHER" id="PTHR35544">
    <property type="entry name" value="RIBOSOMAL BIOGENESIS FACTOR"/>
    <property type="match status" value="1"/>
</dbReference>
<reference evidence="1" key="1">
    <citation type="submission" date="2025-05" db="UniProtKB">
        <authorList>
            <consortium name="Ensembl"/>
        </authorList>
    </citation>
    <scope>IDENTIFICATION</scope>
</reference>
<accession>A0A8D0XZU5</accession>
<protein>
    <submittedName>
        <fullName evidence="1">Uncharacterized protein</fullName>
    </submittedName>
</protein>
<dbReference type="Proteomes" id="UP000694570">
    <property type="component" value="Unplaced"/>
</dbReference>
<dbReference type="AlphaFoldDB" id="A0A8D0XZU5"/>
<name>A0A8D0XZU5_PIG</name>
<dbReference type="Ensembl" id="ENSSSCT00025024976.1">
    <property type="protein sequence ID" value="ENSSSCP00025010551.1"/>
    <property type="gene ID" value="ENSSSCG00025018418.1"/>
</dbReference>
<dbReference type="GO" id="GO:0042254">
    <property type="term" value="P:ribosome biogenesis"/>
    <property type="evidence" value="ECO:0007669"/>
    <property type="project" value="InterPro"/>
</dbReference>
<dbReference type="Ensembl" id="ENSSSCT00060003571.1">
    <property type="protein sequence ID" value="ENSSSCP00060001178.1"/>
    <property type="gene ID" value="ENSSSCG00060002895.1"/>
</dbReference>